<dbReference type="InterPro" id="IPR050493">
    <property type="entry name" value="FAD-dep_Monooxygenase_BioMet"/>
</dbReference>
<evidence type="ECO:0000256" key="1">
    <source>
        <dbReference type="ARBA" id="ARBA00007992"/>
    </source>
</evidence>
<keyword evidence="3" id="KW-0503">Monooxygenase</keyword>
<dbReference type="PANTHER" id="PTHR13789:SF147">
    <property type="entry name" value="PUTATIVE (AFU_ORTHOLOGUE AFUA_2G01950)-RELATED"/>
    <property type="match status" value="1"/>
</dbReference>
<dbReference type="EMBL" id="JACAZI010000006">
    <property type="protein sequence ID" value="KAF7357999.1"/>
    <property type="molecule type" value="Genomic_DNA"/>
</dbReference>
<accession>A0A8H7D104</accession>
<protein>
    <submittedName>
        <fullName evidence="4">FAD-binding-3 domain-containing protein</fullName>
    </submittedName>
</protein>
<organism evidence="4 5">
    <name type="scientific">Mycena venus</name>
    <dbReference type="NCBI Taxonomy" id="2733690"/>
    <lineage>
        <taxon>Eukaryota</taxon>
        <taxon>Fungi</taxon>
        <taxon>Dikarya</taxon>
        <taxon>Basidiomycota</taxon>
        <taxon>Agaricomycotina</taxon>
        <taxon>Agaricomycetes</taxon>
        <taxon>Agaricomycetidae</taxon>
        <taxon>Agaricales</taxon>
        <taxon>Marasmiineae</taxon>
        <taxon>Mycenaceae</taxon>
        <taxon>Mycena</taxon>
    </lineage>
</organism>
<evidence type="ECO:0000256" key="2">
    <source>
        <dbReference type="ARBA" id="ARBA00023002"/>
    </source>
</evidence>
<proteinExistence type="inferred from homology"/>
<dbReference type="PANTHER" id="PTHR13789">
    <property type="entry name" value="MONOOXYGENASE"/>
    <property type="match status" value="1"/>
</dbReference>
<dbReference type="GO" id="GO:0004497">
    <property type="term" value="F:monooxygenase activity"/>
    <property type="evidence" value="ECO:0007669"/>
    <property type="project" value="UniProtKB-KW"/>
</dbReference>
<keyword evidence="2" id="KW-0560">Oxidoreductase</keyword>
<reference evidence="4" key="1">
    <citation type="submission" date="2020-05" db="EMBL/GenBank/DDBJ databases">
        <title>Mycena genomes resolve the evolution of fungal bioluminescence.</title>
        <authorList>
            <person name="Tsai I.J."/>
        </authorList>
    </citation>
    <scope>NUCLEOTIDE SEQUENCE</scope>
    <source>
        <strain evidence="4">CCC161011</strain>
    </source>
</reference>
<gene>
    <name evidence="4" type="ORF">MVEN_00846900</name>
</gene>
<evidence type="ECO:0000313" key="5">
    <source>
        <dbReference type="Proteomes" id="UP000620124"/>
    </source>
</evidence>
<comment type="caution">
    <text evidence="4">The sequence shown here is derived from an EMBL/GenBank/DDBJ whole genome shotgun (WGS) entry which is preliminary data.</text>
</comment>
<evidence type="ECO:0000256" key="3">
    <source>
        <dbReference type="ARBA" id="ARBA00023033"/>
    </source>
</evidence>
<dbReference type="InterPro" id="IPR036188">
    <property type="entry name" value="FAD/NAD-bd_sf"/>
</dbReference>
<dbReference type="AlphaFoldDB" id="A0A8H7D104"/>
<dbReference type="Proteomes" id="UP000620124">
    <property type="component" value="Unassembled WGS sequence"/>
</dbReference>
<dbReference type="SUPFAM" id="SSF51905">
    <property type="entry name" value="FAD/NAD(P)-binding domain"/>
    <property type="match status" value="1"/>
</dbReference>
<keyword evidence="5" id="KW-1185">Reference proteome</keyword>
<comment type="similarity">
    <text evidence="1">Belongs to the paxM FAD-dependent monooxygenase family.</text>
</comment>
<dbReference type="Gene3D" id="3.50.50.60">
    <property type="entry name" value="FAD/NAD(P)-binding domain"/>
    <property type="match status" value="2"/>
</dbReference>
<evidence type="ECO:0000313" key="4">
    <source>
        <dbReference type="EMBL" id="KAF7357999.1"/>
    </source>
</evidence>
<dbReference type="Pfam" id="PF13450">
    <property type="entry name" value="NAD_binding_8"/>
    <property type="match status" value="1"/>
</dbReference>
<dbReference type="OrthoDB" id="420606at2759"/>
<dbReference type="PRINTS" id="PR00420">
    <property type="entry name" value="RNGMNOXGNASE"/>
</dbReference>
<name>A0A8H7D104_9AGAR</name>
<sequence>MTHDTPLKFIIVGASAAGLASAIALKKAGHNVLVLEKNSELGGPVTIPTGGVRMPPNGCKILFDWGLEAEVRANAVVGEGFTVYKYEGKDGGRDFIGTHRWDPELLSEARGDFLQMRHRDVLRILYDAALREPSKRQLNGHTSRPTVTIEFDAECTAGMCSSALMGPLDSCVDDFWPRRLTRGTTSRGGLAVYSAIIPKALAVTDAEIAKLYEYPQKNMVSFSMGSNRGAQAFLAGKDEDVVFWVYTPDSSQDGNWMQPAERNIKDILGLCDPLIERLATLAGPATCVQIKKHYELKSWVSKSGKVVVLGEAAHPFPIISLHTYSIAIEDGAFIGKIFSHTRNPARITEFLHAFELNRKPRCSHIDADEKQYINVMALPDGPLQAGRDAAMRANEAAGRNVMDSGDLDLQRMWDDMRMVFGYDPADDADEWWVSWGRLRDAPNASKGKGEDIADIAQCAE</sequence>